<reference evidence="7" key="1">
    <citation type="submission" date="2016-03" db="EMBL/GenBank/DDBJ databases">
        <title>Mechanisms controlling the formation of the plant cell surface in tip-growing cells are functionally conserved among land plants.</title>
        <authorList>
            <person name="Honkanen S."/>
            <person name="Jones V.A."/>
            <person name="Morieri G."/>
            <person name="Champion C."/>
            <person name="Hetherington A.J."/>
            <person name="Kelly S."/>
            <person name="Saint-Marcoux D."/>
            <person name="Proust H."/>
            <person name="Prescott H."/>
            <person name="Dolan L."/>
        </authorList>
    </citation>
    <scope>NUCLEOTIDE SEQUENCE [LARGE SCALE GENOMIC DNA]</scope>
    <source>
        <tissue evidence="7">Whole gametophyte</tissue>
    </source>
</reference>
<organism evidence="7 8">
    <name type="scientific">Marchantia polymorpha subsp. ruderalis</name>
    <dbReference type="NCBI Taxonomy" id="1480154"/>
    <lineage>
        <taxon>Eukaryota</taxon>
        <taxon>Viridiplantae</taxon>
        <taxon>Streptophyta</taxon>
        <taxon>Embryophyta</taxon>
        <taxon>Marchantiophyta</taxon>
        <taxon>Marchantiopsida</taxon>
        <taxon>Marchantiidae</taxon>
        <taxon>Marchantiales</taxon>
        <taxon>Marchantiaceae</taxon>
        <taxon>Marchantia</taxon>
    </lineage>
</organism>
<dbReference type="Proteomes" id="UP000077202">
    <property type="component" value="Unassembled WGS sequence"/>
</dbReference>
<feature type="domain" description="Carbohydrate kinase FGGY N-terminal" evidence="5">
    <location>
        <begin position="107"/>
        <end position="273"/>
    </location>
</feature>
<keyword evidence="2" id="KW-0808">Transferase</keyword>
<dbReference type="Pfam" id="PF00370">
    <property type="entry name" value="FGGY_N"/>
    <property type="match status" value="1"/>
</dbReference>
<gene>
    <name evidence="7" type="ORF">AXG93_4875s1270</name>
</gene>
<dbReference type="Gene3D" id="1.20.58.2240">
    <property type="match status" value="1"/>
</dbReference>
<feature type="signal peptide" evidence="4">
    <location>
        <begin position="1"/>
        <end position="29"/>
    </location>
</feature>
<dbReference type="InterPro" id="IPR006003">
    <property type="entry name" value="FGGY_RbtK-like"/>
</dbReference>
<sequence>MQMGPSSPLSASARLFRFLLLGLPPSLDGQGTEQSPSKLGKAAMADGDAVMAMMAMIVNSAATILRSLRGSYLDSRRFSTMESRRSSAPGFMGRSSTTVPRPKGSAYLGVDVGTGSARAGVFNSEGKLLGLATSPIQMWKEGDCVEQSSTDIWLTVCAAVRAACKNANISGAEICGIGFAATCSLVAIGADDSPVSVSWSGDARRNVIVWMDHRAIDQAERINATKSPVLQHVGGALSPEMQPPKLLWVKENLKESWAVAFRWMDLSDWLTYSFLSSALGPQAMTLGAYAQPYANGPIWVTPIYNMLILLIPKPWMLAAGMIFFGKKLDLVTSSMASMPRLELGLLEGTPVGTSVIDAHAGGIGVLQSVPRELVHPQAEEKPDAGEVVEEDELSNRMVLVCGTSTCHMAVTKEKLFIPGVWGPYWSAMIPQYWLIEGGQSATGGLLEHLVEDHAIAPLLGNRAVLQKISIYEVLNNILDNLANDASVPHRSALTKELHVLPDFHGNRSPKADPRSKGMVSGMTLDSSEVGVALLYLAALQSIAYGTRQIVEHLAAHGLKVDTFIACGGLSKNRVYLQEHADILGCPVTLPRETECVLLGGAIIGAVAAKKYVSIDSAMIALNAPGLVVQPSKDIKIKKYHDAKYEIFKSLYEQQCAFREVMAKALE</sequence>
<evidence type="ECO:0000256" key="2">
    <source>
        <dbReference type="ARBA" id="ARBA00022679"/>
    </source>
</evidence>
<feature type="domain" description="Carbohydrate kinase FGGY C-terminal" evidence="6">
    <location>
        <begin position="398"/>
        <end position="608"/>
    </location>
</feature>
<dbReference type="GO" id="GO:0019150">
    <property type="term" value="F:D-ribulokinase activity"/>
    <property type="evidence" value="ECO:0007669"/>
    <property type="project" value="TreeGrafter"/>
</dbReference>
<protein>
    <recommendedName>
        <fullName evidence="9">Carbohydrate kinase FGGY C-terminal domain-containing protein</fullName>
    </recommendedName>
</protein>
<comment type="caution">
    <text evidence="7">The sequence shown here is derived from an EMBL/GenBank/DDBJ whole genome shotgun (WGS) entry which is preliminary data.</text>
</comment>
<dbReference type="InterPro" id="IPR043129">
    <property type="entry name" value="ATPase_NBD"/>
</dbReference>
<dbReference type="InterPro" id="IPR018484">
    <property type="entry name" value="FGGY_N"/>
</dbReference>
<evidence type="ECO:0000256" key="3">
    <source>
        <dbReference type="ARBA" id="ARBA00022777"/>
    </source>
</evidence>
<evidence type="ECO:0008006" key="9">
    <source>
        <dbReference type="Google" id="ProtNLM"/>
    </source>
</evidence>
<evidence type="ECO:0000313" key="7">
    <source>
        <dbReference type="EMBL" id="OAE34408.1"/>
    </source>
</evidence>
<name>A0A176WMM6_MARPO</name>
<dbReference type="SUPFAM" id="SSF53067">
    <property type="entry name" value="Actin-like ATPase domain"/>
    <property type="match status" value="2"/>
</dbReference>
<accession>A0A176WMM6</accession>
<dbReference type="PANTHER" id="PTHR43435:SF4">
    <property type="entry name" value="FGGY CARBOHYDRATE KINASE DOMAIN-CONTAINING PROTEIN"/>
    <property type="match status" value="1"/>
</dbReference>
<dbReference type="AlphaFoldDB" id="A0A176WMM6"/>
<dbReference type="PANTHER" id="PTHR43435">
    <property type="entry name" value="RIBULOKINASE"/>
    <property type="match status" value="1"/>
</dbReference>
<dbReference type="GO" id="GO:0019321">
    <property type="term" value="P:pentose metabolic process"/>
    <property type="evidence" value="ECO:0007669"/>
    <property type="project" value="TreeGrafter"/>
</dbReference>
<dbReference type="Gene3D" id="3.30.420.40">
    <property type="match status" value="1"/>
</dbReference>
<dbReference type="Pfam" id="PF02782">
    <property type="entry name" value="FGGY_C"/>
    <property type="match status" value="1"/>
</dbReference>
<keyword evidence="8" id="KW-1185">Reference proteome</keyword>
<evidence type="ECO:0000259" key="6">
    <source>
        <dbReference type="Pfam" id="PF02782"/>
    </source>
</evidence>
<dbReference type="GO" id="GO:0005737">
    <property type="term" value="C:cytoplasm"/>
    <property type="evidence" value="ECO:0007669"/>
    <property type="project" value="TreeGrafter"/>
</dbReference>
<evidence type="ECO:0000256" key="1">
    <source>
        <dbReference type="ARBA" id="ARBA00009156"/>
    </source>
</evidence>
<evidence type="ECO:0000256" key="4">
    <source>
        <dbReference type="SAM" id="SignalP"/>
    </source>
</evidence>
<keyword evidence="4" id="KW-0732">Signal</keyword>
<dbReference type="EMBL" id="LVLJ01000408">
    <property type="protein sequence ID" value="OAE34408.1"/>
    <property type="molecule type" value="Genomic_DNA"/>
</dbReference>
<feature type="chain" id="PRO_5008052653" description="Carbohydrate kinase FGGY C-terminal domain-containing protein" evidence="4">
    <location>
        <begin position="30"/>
        <end position="666"/>
    </location>
</feature>
<evidence type="ECO:0000259" key="5">
    <source>
        <dbReference type="Pfam" id="PF00370"/>
    </source>
</evidence>
<dbReference type="InterPro" id="IPR018485">
    <property type="entry name" value="FGGY_C"/>
</dbReference>
<evidence type="ECO:0000313" key="8">
    <source>
        <dbReference type="Proteomes" id="UP000077202"/>
    </source>
</evidence>
<dbReference type="CDD" id="cd07782">
    <property type="entry name" value="ASKHA_NBD_FGGY_D-RBK"/>
    <property type="match status" value="1"/>
</dbReference>
<keyword evidence="3" id="KW-0418">Kinase</keyword>
<proteinExistence type="inferred from homology"/>
<comment type="similarity">
    <text evidence="1">Belongs to the FGGY kinase family.</text>
</comment>